<dbReference type="Pfam" id="PF00175">
    <property type="entry name" value="NAD_binding_1"/>
    <property type="match status" value="1"/>
</dbReference>
<evidence type="ECO:0000256" key="5">
    <source>
        <dbReference type="ARBA" id="ARBA00022827"/>
    </source>
</evidence>
<dbReference type="PANTHER" id="PTHR19384:SF17">
    <property type="entry name" value="NADPH--CYTOCHROME P450 REDUCTASE"/>
    <property type="match status" value="1"/>
</dbReference>
<dbReference type="InterPro" id="IPR017927">
    <property type="entry name" value="FAD-bd_FR_type"/>
</dbReference>
<dbReference type="Gene3D" id="1.20.990.10">
    <property type="entry name" value="NADPH-cytochrome p450 Reductase, Chain A, domain 3"/>
    <property type="match status" value="1"/>
</dbReference>
<evidence type="ECO:0000256" key="9">
    <source>
        <dbReference type="ARBA" id="ARBA00023797"/>
    </source>
</evidence>
<dbReference type="Pfam" id="PF00667">
    <property type="entry name" value="FAD_binding_1"/>
    <property type="match status" value="1"/>
</dbReference>
<dbReference type="InterPro" id="IPR023173">
    <property type="entry name" value="NADPH_Cyt_P450_Rdtase_alpha"/>
</dbReference>
<name>A0AB34K3F1_PRYPA</name>
<comment type="caution">
    <text evidence="12">The sequence shown here is derived from an EMBL/GenBank/DDBJ whole genome shotgun (WGS) entry which is preliminary data.</text>
</comment>
<dbReference type="Gene3D" id="2.40.30.10">
    <property type="entry name" value="Translation factors"/>
    <property type="match status" value="1"/>
</dbReference>
<comment type="cofactor">
    <cofactor evidence="2">
        <name>FAD</name>
        <dbReference type="ChEBI" id="CHEBI:57692"/>
    </cofactor>
</comment>
<dbReference type="InterPro" id="IPR017938">
    <property type="entry name" value="Riboflavin_synthase-like_b-brl"/>
</dbReference>
<keyword evidence="4" id="KW-0288">FMN</keyword>
<dbReference type="Gene3D" id="3.40.50.360">
    <property type="match status" value="1"/>
</dbReference>
<dbReference type="InterPro" id="IPR001709">
    <property type="entry name" value="Flavoprot_Pyr_Nucl_cyt_Rdtase"/>
</dbReference>
<dbReference type="InterPro" id="IPR001433">
    <property type="entry name" value="OxRdtase_FAD/NAD-bd"/>
</dbReference>
<dbReference type="SUPFAM" id="SSF63380">
    <property type="entry name" value="Riboflavin synthase domain-like"/>
    <property type="match status" value="1"/>
</dbReference>
<dbReference type="FunFam" id="3.40.50.80:FF:000001">
    <property type="entry name" value="NADPH--cytochrome P450 reductase 1"/>
    <property type="match status" value="1"/>
</dbReference>
<dbReference type="PROSITE" id="PS50902">
    <property type="entry name" value="FLAVODOXIN_LIKE"/>
    <property type="match status" value="1"/>
</dbReference>
<dbReference type="PANTHER" id="PTHR19384">
    <property type="entry name" value="NITRIC OXIDE SYNTHASE-RELATED"/>
    <property type="match status" value="1"/>
</dbReference>
<keyword evidence="6" id="KW-0521">NADP</keyword>
<keyword evidence="3" id="KW-0285">Flavoprotein</keyword>
<dbReference type="GO" id="GO:0003677">
    <property type="term" value="F:DNA binding"/>
    <property type="evidence" value="ECO:0007669"/>
    <property type="project" value="UniProtKB-KW"/>
</dbReference>
<reference evidence="12 13" key="1">
    <citation type="journal article" date="2024" name="Science">
        <title>Giant polyketide synthase enzymes in the biosynthesis of giant marine polyether toxins.</title>
        <authorList>
            <person name="Fallon T.R."/>
            <person name="Shende V.V."/>
            <person name="Wierzbicki I.H."/>
            <person name="Pendleton A.L."/>
            <person name="Watervoot N.F."/>
            <person name="Auber R.P."/>
            <person name="Gonzalez D.J."/>
            <person name="Wisecaver J.H."/>
            <person name="Moore B.S."/>
        </authorList>
    </citation>
    <scope>NUCLEOTIDE SEQUENCE [LARGE SCALE GENOMIC DNA]</scope>
    <source>
        <strain evidence="12 13">12B1</strain>
    </source>
</reference>
<dbReference type="InterPro" id="IPR003097">
    <property type="entry name" value="CysJ-like_FAD-binding"/>
</dbReference>
<evidence type="ECO:0000259" key="11">
    <source>
        <dbReference type="PROSITE" id="PS51384"/>
    </source>
</evidence>
<keyword evidence="8" id="KW-0238">DNA-binding</keyword>
<evidence type="ECO:0000313" key="13">
    <source>
        <dbReference type="Proteomes" id="UP001515480"/>
    </source>
</evidence>
<dbReference type="Pfam" id="PF00258">
    <property type="entry name" value="Flavodoxin_1"/>
    <property type="match status" value="1"/>
</dbReference>
<proteinExistence type="predicted"/>
<dbReference type="InterPro" id="IPR008254">
    <property type="entry name" value="Flavodoxin/NO_synth"/>
</dbReference>
<dbReference type="EMBL" id="JBGBPQ010000002">
    <property type="protein sequence ID" value="KAL1528574.1"/>
    <property type="molecule type" value="Genomic_DNA"/>
</dbReference>
<accession>A0AB34K3F1</accession>
<evidence type="ECO:0000256" key="6">
    <source>
        <dbReference type="ARBA" id="ARBA00022857"/>
    </source>
</evidence>
<dbReference type="InterPro" id="IPR029039">
    <property type="entry name" value="Flavoprotein-like_sf"/>
</dbReference>
<dbReference type="GO" id="GO:0010181">
    <property type="term" value="F:FMN binding"/>
    <property type="evidence" value="ECO:0007669"/>
    <property type="project" value="InterPro"/>
</dbReference>
<evidence type="ECO:0000256" key="3">
    <source>
        <dbReference type="ARBA" id="ARBA00022630"/>
    </source>
</evidence>
<dbReference type="Proteomes" id="UP001515480">
    <property type="component" value="Unassembled WGS sequence"/>
</dbReference>
<dbReference type="Gene3D" id="3.40.50.80">
    <property type="entry name" value="Nucleotide-binding domain of ferredoxin-NADP reductase (FNR) module"/>
    <property type="match status" value="1"/>
</dbReference>
<dbReference type="PRINTS" id="PR00369">
    <property type="entry name" value="FLAVODOXIN"/>
</dbReference>
<dbReference type="GO" id="GO:0006259">
    <property type="term" value="P:DNA metabolic process"/>
    <property type="evidence" value="ECO:0007669"/>
    <property type="project" value="InterPro"/>
</dbReference>
<evidence type="ECO:0000256" key="8">
    <source>
        <dbReference type="ARBA" id="ARBA00023125"/>
    </source>
</evidence>
<dbReference type="EC" id="1.6.2.4" evidence="9"/>
<sequence>MHLVLCAVAARRAPSPPEPPPPSGVPDGVLAVVLALVLISLTAFFLLRSRRASETSAGVSRAPAEETYPRGPLVILWGSQTGTAEAYGNLLMREAKQRGFKARSVDLEDYDPYDLKDETSPVIMLMSTHGEGEPTDNAVALYEYMNDKDARTPDELRDLKYACFALGNKQYEHFCAMGKWTQQAFDALGAKALYELGLGDDDDDLEGDFEKWREGLWEALGAGADDMPLKAPQPCFEAVLSKAPVAGVAVNVSAGASLPWLRRAFPKFTLAECEVVANKELTADPSQGSVRHIELQVAKEGKSPYLRYCTADDLAVCCDNGIELAEKAARLLGLSPSQSFTLKALPSAAGAPPPLPSPSTVAQALRFYADLRASVSKPLLLLLAAHCTEPSQADRLTFLASPDGKAEFSTYIQRDGRGLVDLLEEFPSRPPLGALLELVPKLTPRYYTIASSPAKDARTVHLTVKVLREPMRAAAGRTKVGVCSTQLEALPPGANAVVFIRESAFRLPRKEDVPVVMVGPGTGVAPFRAFLQEMEAAATGPKKRTGASWLYFGCRRSDVDFIYKDELLNAVERGFLTKLRTAFSREQASKVYVQDKLREDGEEMWRLLGEQKGHLYICGGTLMGRDVVAALHEIVVKYGKLTDEEAAKFVKQMTSGGRLVQELWS</sequence>
<dbReference type="InterPro" id="IPR039261">
    <property type="entry name" value="FNR_nucleotide-bd"/>
</dbReference>
<dbReference type="PRINTS" id="PR00371">
    <property type="entry name" value="FPNCR"/>
</dbReference>
<organism evidence="12 13">
    <name type="scientific">Prymnesium parvum</name>
    <name type="common">Toxic golden alga</name>
    <dbReference type="NCBI Taxonomy" id="97485"/>
    <lineage>
        <taxon>Eukaryota</taxon>
        <taxon>Haptista</taxon>
        <taxon>Haptophyta</taxon>
        <taxon>Prymnesiophyceae</taxon>
        <taxon>Prymnesiales</taxon>
        <taxon>Prymnesiaceae</taxon>
        <taxon>Prymnesium</taxon>
    </lineage>
</organism>
<dbReference type="InterPro" id="IPR020584">
    <property type="entry name" value="DNA_recomb/repair_RecA_CS"/>
</dbReference>
<dbReference type="InterPro" id="IPR001094">
    <property type="entry name" value="Flavdoxin-like"/>
</dbReference>
<evidence type="ECO:0000256" key="7">
    <source>
        <dbReference type="ARBA" id="ARBA00023002"/>
    </source>
</evidence>
<evidence type="ECO:0000256" key="4">
    <source>
        <dbReference type="ARBA" id="ARBA00022643"/>
    </source>
</evidence>
<dbReference type="AlphaFoldDB" id="A0AB34K3F1"/>
<protein>
    <recommendedName>
        <fullName evidence="9">NADPH--hemoprotein reductase</fullName>
        <ecNumber evidence="9">1.6.2.4</ecNumber>
    </recommendedName>
</protein>
<dbReference type="SUPFAM" id="SSF52218">
    <property type="entry name" value="Flavoproteins"/>
    <property type="match status" value="1"/>
</dbReference>
<evidence type="ECO:0000256" key="2">
    <source>
        <dbReference type="ARBA" id="ARBA00001974"/>
    </source>
</evidence>
<keyword evidence="5" id="KW-0274">FAD</keyword>
<feature type="domain" description="FAD-binding FR-type" evidence="11">
    <location>
        <begin position="268"/>
        <end position="508"/>
    </location>
</feature>
<evidence type="ECO:0000256" key="1">
    <source>
        <dbReference type="ARBA" id="ARBA00001917"/>
    </source>
</evidence>
<gene>
    <name evidence="12" type="ORF">AB1Y20_009915</name>
</gene>
<dbReference type="PROSITE" id="PS00321">
    <property type="entry name" value="RECA_1"/>
    <property type="match status" value="1"/>
</dbReference>
<feature type="domain" description="Flavodoxin-like" evidence="10">
    <location>
        <begin position="73"/>
        <end position="217"/>
    </location>
</feature>
<dbReference type="SUPFAM" id="SSF52343">
    <property type="entry name" value="Ferredoxin reductase-like, C-terminal NADP-linked domain"/>
    <property type="match status" value="1"/>
</dbReference>
<keyword evidence="13" id="KW-1185">Reference proteome</keyword>
<dbReference type="GO" id="GO:0008094">
    <property type="term" value="F:ATP-dependent activity, acting on DNA"/>
    <property type="evidence" value="ECO:0007669"/>
    <property type="project" value="InterPro"/>
</dbReference>
<evidence type="ECO:0000259" key="10">
    <source>
        <dbReference type="PROSITE" id="PS50902"/>
    </source>
</evidence>
<dbReference type="GO" id="GO:0005524">
    <property type="term" value="F:ATP binding"/>
    <property type="evidence" value="ECO:0007669"/>
    <property type="project" value="InterPro"/>
</dbReference>
<dbReference type="GO" id="GO:0050660">
    <property type="term" value="F:flavin adenine dinucleotide binding"/>
    <property type="evidence" value="ECO:0007669"/>
    <property type="project" value="TreeGrafter"/>
</dbReference>
<dbReference type="PROSITE" id="PS51384">
    <property type="entry name" value="FAD_FR"/>
    <property type="match status" value="1"/>
</dbReference>
<evidence type="ECO:0000313" key="12">
    <source>
        <dbReference type="EMBL" id="KAL1528574.1"/>
    </source>
</evidence>
<keyword evidence="7" id="KW-0560">Oxidoreductase</keyword>
<dbReference type="GO" id="GO:0003958">
    <property type="term" value="F:NADPH-hemoprotein reductase activity"/>
    <property type="evidence" value="ECO:0007669"/>
    <property type="project" value="UniProtKB-EC"/>
</dbReference>
<comment type="cofactor">
    <cofactor evidence="1">
        <name>FMN</name>
        <dbReference type="ChEBI" id="CHEBI:58210"/>
    </cofactor>
</comment>
<dbReference type="GO" id="GO:0005829">
    <property type="term" value="C:cytosol"/>
    <property type="evidence" value="ECO:0007669"/>
    <property type="project" value="TreeGrafter"/>
</dbReference>